<accession>A0ABS1S476</accession>
<evidence type="ECO:0000256" key="7">
    <source>
        <dbReference type="ARBA" id="ARBA00022840"/>
    </source>
</evidence>
<dbReference type="PANTHER" id="PTHR43442">
    <property type="entry name" value="GLUCONOKINASE-RELATED"/>
    <property type="match status" value="1"/>
</dbReference>
<keyword evidence="11" id="KW-1185">Reference proteome</keyword>
<dbReference type="EC" id="2.7.1.12" evidence="3 9"/>
<proteinExistence type="inferred from homology"/>
<comment type="catalytic activity">
    <reaction evidence="8 9">
        <text>D-gluconate + ATP = 6-phospho-D-gluconate + ADP + H(+)</text>
        <dbReference type="Rhea" id="RHEA:19433"/>
        <dbReference type="ChEBI" id="CHEBI:15378"/>
        <dbReference type="ChEBI" id="CHEBI:18391"/>
        <dbReference type="ChEBI" id="CHEBI:30616"/>
        <dbReference type="ChEBI" id="CHEBI:58759"/>
        <dbReference type="ChEBI" id="CHEBI:456216"/>
        <dbReference type="EC" id="2.7.1.12"/>
    </reaction>
</comment>
<evidence type="ECO:0000313" key="10">
    <source>
        <dbReference type="EMBL" id="MBL3673517.1"/>
    </source>
</evidence>
<evidence type="ECO:0000256" key="8">
    <source>
        <dbReference type="ARBA" id="ARBA00048090"/>
    </source>
</evidence>
<keyword evidence="5 9" id="KW-0547">Nucleotide-binding</keyword>
<dbReference type="InterPro" id="IPR006001">
    <property type="entry name" value="Therm_gnt_kin"/>
</dbReference>
<dbReference type="Proteomes" id="UP000644749">
    <property type="component" value="Unassembled WGS sequence"/>
</dbReference>
<name>A0ABS1S476_9RHOB</name>
<evidence type="ECO:0000256" key="1">
    <source>
        <dbReference type="ARBA" id="ARBA00004761"/>
    </source>
</evidence>
<dbReference type="Pfam" id="PF01202">
    <property type="entry name" value="SKI"/>
    <property type="match status" value="1"/>
</dbReference>
<gene>
    <name evidence="10" type="ORF">JL111_08450</name>
</gene>
<organism evidence="10 11">
    <name type="scientific">Paracoccus aerius</name>
    <dbReference type="NCBI Taxonomy" id="1915382"/>
    <lineage>
        <taxon>Bacteria</taxon>
        <taxon>Pseudomonadati</taxon>
        <taxon>Pseudomonadota</taxon>
        <taxon>Alphaproteobacteria</taxon>
        <taxon>Rhodobacterales</taxon>
        <taxon>Paracoccaceae</taxon>
        <taxon>Paracoccus</taxon>
    </lineage>
</organism>
<evidence type="ECO:0000313" key="11">
    <source>
        <dbReference type="Proteomes" id="UP000644749"/>
    </source>
</evidence>
<dbReference type="NCBIfam" id="TIGR01313">
    <property type="entry name" value="therm_gnt_kin"/>
    <property type="match status" value="1"/>
</dbReference>
<reference evidence="10 11" key="1">
    <citation type="submission" date="2021-01" db="EMBL/GenBank/DDBJ databases">
        <title>011410 draft genome.</title>
        <authorList>
            <person name="Lang L."/>
        </authorList>
    </citation>
    <scope>NUCLEOTIDE SEQUENCE [LARGE SCALE GENOMIC DNA]</scope>
    <source>
        <strain evidence="10 11">KCTC 42845</strain>
    </source>
</reference>
<dbReference type="EMBL" id="JAESHT010000005">
    <property type="protein sequence ID" value="MBL3673517.1"/>
    <property type="molecule type" value="Genomic_DNA"/>
</dbReference>
<dbReference type="PANTHER" id="PTHR43442:SF3">
    <property type="entry name" value="GLUCONOKINASE-RELATED"/>
    <property type="match status" value="1"/>
</dbReference>
<evidence type="ECO:0000256" key="6">
    <source>
        <dbReference type="ARBA" id="ARBA00022777"/>
    </source>
</evidence>
<protein>
    <recommendedName>
        <fullName evidence="3 9">Gluconokinase</fullName>
        <ecNumber evidence="3 9">2.7.1.12</ecNumber>
    </recommendedName>
</protein>
<comment type="caution">
    <text evidence="10">The sequence shown here is derived from an EMBL/GenBank/DDBJ whole genome shotgun (WGS) entry which is preliminary data.</text>
</comment>
<dbReference type="RefSeq" id="WP_191309408.1">
    <property type="nucleotide sequence ID" value="NZ_BNCL01000005.1"/>
</dbReference>
<keyword evidence="7 9" id="KW-0067">ATP-binding</keyword>
<comment type="pathway">
    <text evidence="1">Carbohydrate acid metabolism.</text>
</comment>
<evidence type="ECO:0000256" key="4">
    <source>
        <dbReference type="ARBA" id="ARBA00022679"/>
    </source>
</evidence>
<dbReference type="InterPro" id="IPR027417">
    <property type="entry name" value="P-loop_NTPase"/>
</dbReference>
<evidence type="ECO:0000256" key="2">
    <source>
        <dbReference type="ARBA" id="ARBA00008420"/>
    </source>
</evidence>
<evidence type="ECO:0000256" key="3">
    <source>
        <dbReference type="ARBA" id="ARBA00012054"/>
    </source>
</evidence>
<sequence>MTAPQHIVVMGVSGSGKTTTGTALADLMGWPFIEGDSFHPAANLRKMAEGIPLDDNDRAPWLQALADQIAAAEARGECLVMGCSALKRSYRDILRSGGSRVRFLHIHGTRDLLAERLNHRAGHFFPPKLLDSQLTTLEPLGPDEDGAIVELALPVQDQVQAAVRMLGLR</sequence>
<comment type="similarity">
    <text evidence="2 9">Belongs to the gluconokinase GntK/GntV family.</text>
</comment>
<dbReference type="SUPFAM" id="SSF52540">
    <property type="entry name" value="P-loop containing nucleoside triphosphate hydrolases"/>
    <property type="match status" value="1"/>
</dbReference>
<keyword evidence="6 9" id="KW-0418">Kinase</keyword>
<evidence type="ECO:0000256" key="9">
    <source>
        <dbReference type="RuleBase" id="RU363066"/>
    </source>
</evidence>
<evidence type="ECO:0000256" key="5">
    <source>
        <dbReference type="ARBA" id="ARBA00022741"/>
    </source>
</evidence>
<keyword evidence="4 9" id="KW-0808">Transferase</keyword>
<dbReference type="Gene3D" id="3.40.50.300">
    <property type="entry name" value="P-loop containing nucleotide triphosphate hydrolases"/>
    <property type="match status" value="1"/>
</dbReference>
<dbReference type="CDD" id="cd02021">
    <property type="entry name" value="GntK"/>
    <property type="match status" value="1"/>
</dbReference>
<dbReference type="InterPro" id="IPR031322">
    <property type="entry name" value="Shikimate/glucono_kinase"/>
</dbReference>